<evidence type="ECO:0000313" key="2">
    <source>
        <dbReference type="Proteomes" id="UP001497535"/>
    </source>
</evidence>
<gene>
    <name evidence="1" type="ORF">MENTE1834_LOCUS24932</name>
</gene>
<name>A0ACB0ZGA0_MELEN</name>
<accession>A0ACB0ZGA0</accession>
<sequence>MFNKIIFIFIFGYVYCEYRRIWKVEEAKVSLFRRTPRPSSFNHILHLPPQPNFTNITWTPTGHVWFIYDEEKKEWKQVYRPTFTVVYHEPSVFSSAWLFVKETCSDIVVAVKSFVIESAKLTFYLGRKLIPI</sequence>
<dbReference type="EMBL" id="CAVMJV010000034">
    <property type="protein sequence ID" value="CAK5077908.1"/>
    <property type="molecule type" value="Genomic_DNA"/>
</dbReference>
<comment type="caution">
    <text evidence="1">The sequence shown here is derived from an EMBL/GenBank/DDBJ whole genome shotgun (WGS) entry which is preliminary data.</text>
</comment>
<organism evidence="1 2">
    <name type="scientific">Meloidogyne enterolobii</name>
    <name type="common">Root-knot nematode worm</name>
    <name type="synonym">Meloidogyne mayaguensis</name>
    <dbReference type="NCBI Taxonomy" id="390850"/>
    <lineage>
        <taxon>Eukaryota</taxon>
        <taxon>Metazoa</taxon>
        <taxon>Ecdysozoa</taxon>
        <taxon>Nematoda</taxon>
        <taxon>Chromadorea</taxon>
        <taxon>Rhabditida</taxon>
        <taxon>Tylenchina</taxon>
        <taxon>Tylenchomorpha</taxon>
        <taxon>Tylenchoidea</taxon>
        <taxon>Meloidogynidae</taxon>
        <taxon>Meloidogyninae</taxon>
        <taxon>Meloidogyne</taxon>
    </lineage>
</organism>
<keyword evidence="2" id="KW-1185">Reference proteome</keyword>
<reference evidence="1" key="1">
    <citation type="submission" date="2023-11" db="EMBL/GenBank/DDBJ databases">
        <authorList>
            <person name="Poullet M."/>
        </authorList>
    </citation>
    <scope>NUCLEOTIDE SEQUENCE</scope>
    <source>
        <strain evidence="1">E1834</strain>
    </source>
</reference>
<evidence type="ECO:0000313" key="1">
    <source>
        <dbReference type="EMBL" id="CAK5077908.1"/>
    </source>
</evidence>
<proteinExistence type="predicted"/>
<dbReference type="Proteomes" id="UP001497535">
    <property type="component" value="Unassembled WGS sequence"/>
</dbReference>
<protein>
    <submittedName>
        <fullName evidence="1">Uncharacterized protein</fullName>
    </submittedName>
</protein>